<evidence type="ECO:0000256" key="3">
    <source>
        <dbReference type="ARBA" id="ARBA00022989"/>
    </source>
</evidence>
<gene>
    <name evidence="8" type="ORF">BJX66DRAFT_292099</name>
</gene>
<feature type="compositionally biased region" description="Polar residues" evidence="5">
    <location>
        <begin position="284"/>
        <end position="296"/>
    </location>
</feature>
<proteinExistence type="predicted"/>
<feature type="region of interest" description="Disordered" evidence="5">
    <location>
        <begin position="228"/>
        <end position="308"/>
    </location>
</feature>
<keyword evidence="2 6" id="KW-0812">Transmembrane</keyword>
<keyword evidence="3 6" id="KW-1133">Transmembrane helix</keyword>
<evidence type="ECO:0000256" key="7">
    <source>
        <dbReference type="SAM" id="SignalP"/>
    </source>
</evidence>
<evidence type="ECO:0000313" key="8">
    <source>
        <dbReference type="EMBL" id="KAL2800009.1"/>
    </source>
</evidence>
<evidence type="ECO:0000256" key="2">
    <source>
        <dbReference type="ARBA" id="ARBA00022692"/>
    </source>
</evidence>
<comment type="caution">
    <text evidence="8">The sequence shown here is derived from an EMBL/GenBank/DDBJ whole genome shotgun (WGS) entry which is preliminary data.</text>
</comment>
<keyword evidence="4 6" id="KW-0472">Membrane</keyword>
<dbReference type="PANTHER" id="PTHR15549">
    <property type="entry name" value="PAIRED IMMUNOGLOBULIN-LIKE TYPE 2 RECEPTOR"/>
    <property type="match status" value="1"/>
</dbReference>
<evidence type="ECO:0000256" key="4">
    <source>
        <dbReference type="ARBA" id="ARBA00023136"/>
    </source>
</evidence>
<keyword evidence="7" id="KW-0732">Signal</keyword>
<feature type="region of interest" description="Disordered" evidence="5">
    <location>
        <begin position="132"/>
        <end position="190"/>
    </location>
</feature>
<evidence type="ECO:0000313" key="9">
    <source>
        <dbReference type="Proteomes" id="UP001610563"/>
    </source>
</evidence>
<feature type="transmembrane region" description="Helical" evidence="6">
    <location>
        <begin position="196"/>
        <end position="219"/>
    </location>
</feature>
<comment type="subcellular location">
    <subcellularLocation>
        <location evidence="1">Membrane</location>
        <topology evidence="1">Single-pass membrane protein</topology>
    </subcellularLocation>
</comment>
<evidence type="ECO:0000256" key="1">
    <source>
        <dbReference type="ARBA" id="ARBA00004167"/>
    </source>
</evidence>
<organism evidence="8 9">
    <name type="scientific">Aspergillus keveii</name>
    <dbReference type="NCBI Taxonomy" id="714993"/>
    <lineage>
        <taxon>Eukaryota</taxon>
        <taxon>Fungi</taxon>
        <taxon>Dikarya</taxon>
        <taxon>Ascomycota</taxon>
        <taxon>Pezizomycotina</taxon>
        <taxon>Eurotiomycetes</taxon>
        <taxon>Eurotiomycetidae</taxon>
        <taxon>Eurotiales</taxon>
        <taxon>Aspergillaceae</taxon>
        <taxon>Aspergillus</taxon>
        <taxon>Aspergillus subgen. Nidulantes</taxon>
    </lineage>
</organism>
<evidence type="ECO:0008006" key="10">
    <source>
        <dbReference type="Google" id="ProtNLM"/>
    </source>
</evidence>
<evidence type="ECO:0000256" key="5">
    <source>
        <dbReference type="SAM" id="MobiDB-lite"/>
    </source>
</evidence>
<feature type="compositionally biased region" description="Low complexity" evidence="5">
    <location>
        <begin position="132"/>
        <end position="167"/>
    </location>
</feature>
<reference evidence="8 9" key="1">
    <citation type="submission" date="2024-07" db="EMBL/GenBank/DDBJ databases">
        <title>Section-level genome sequencing and comparative genomics of Aspergillus sections Usti and Cavernicolus.</title>
        <authorList>
            <consortium name="Lawrence Berkeley National Laboratory"/>
            <person name="Nybo J.L."/>
            <person name="Vesth T.C."/>
            <person name="Theobald S."/>
            <person name="Frisvad J.C."/>
            <person name="Larsen T.O."/>
            <person name="Kjaerboelling I."/>
            <person name="Rothschild-Mancinelli K."/>
            <person name="Lyhne E.K."/>
            <person name="Kogle M.E."/>
            <person name="Barry K."/>
            <person name="Clum A."/>
            <person name="Na H."/>
            <person name="Ledsgaard L."/>
            <person name="Lin J."/>
            <person name="Lipzen A."/>
            <person name="Kuo A."/>
            <person name="Riley R."/>
            <person name="Mondo S."/>
            <person name="Labutti K."/>
            <person name="Haridas S."/>
            <person name="Pangalinan J."/>
            <person name="Salamov A.A."/>
            <person name="Simmons B.A."/>
            <person name="Magnuson J.K."/>
            <person name="Chen J."/>
            <person name="Drula E."/>
            <person name="Henrissat B."/>
            <person name="Wiebenga A."/>
            <person name="Lubbers R.J."/>
            <person name="Gomes A.C."/>
            <person name="Makela M.R."/>
            <person name="Stajich J."/>
            <person name="Grigoriev I.V."/>
            <person name="Mortensen U.H."/>
            <person name="De Vries R.P."/>
            <person name="Baker S.E."/>
            <person name="Andersen M.R."/>
        </authorList>
    </citation>
    <scope>NUCLEOTIDE SEQUENCE [LARGE SCALE GENOMIC DNA]</scope>
    <source>
        <strain evidence="8 9">CBS 209.92</strain>
    </source>
</reference>
<evidence type="ECO:0000256" key="6">
    <source>
        <dbReference type="SAM" id="Phobius"/>
    </source>
</evidence>
<accession>A0ABR4GN75</accession>
<feature type="compositionally biased region" description="Polar residues" evidence="5">
    <location>
        <begin position="255"/>
        <end position="271"/>
    </location>
</feature>
<feature type="chain" id="PRO_5045949585" description="Mid2 domain-containing protein" evidence="7">
    <location>
        <begin position="18"/>
        <end position="308"/>
    </location>
</feature>
<sequence length="308" mass="32734">MKSLAPFLAFFVSLAHAQSNFFINPGSQADQLASGNHTEDYPIYQEGDSQVFSWITNWTVISLLLYQNENASYIRLLDFEEDHPNRYTYDMRPDVDFSWNDVFFLTLWNENNAEDGGPPFIYSSYFRINASDSSTSTSTTTTTTTTRSTSTSTGTTTTTTSTSTDSPTPEPETTPPSSDSSSSDDDGDSLSASAKVGLGVGIGLGVPALALAGVAAFYLRRRSQAAAFQHSQQPPPGAGYAPGTGSGFPSAPISDMSNPSPFKLGGSSTVPGYSGTVEADGTGLQAQVQTQHQNRFQELPGGGGGYAR</sequence>
<feature type="signal peptide" evidence="7">
    <location>
        <begin position="1"/>
        <end position="17"/>
    </location>
</feature>
<keyword evidence="9" id="KW-1185">Reference proteome</keyword>
<dbReference type="InterPro" id="IPR051694">
    <property type="entry name" value="Immunoregulatory_rcpt-like"/>
</dbReference>
<dbReference type="Proteomes" id="UP001610563">
    <property type="component" value="Unassembled WGS sequence"/>
</dbReference>
<protein>
    <recommendedName>
        <fullName evidence="10">Mid2 domain-containing protein</fullName>
    </recommendedName>
</protein>
<dbReference type="EMBL" id="JBFTWV010000005">
    <property type="protein sequence ID" value="KAL2800009.1"/>
    <property type="molecule type" value="Genomic_DNA"/>
</dbReference>
<dbReference type="PANTHER" id="PTHR15549:SF26">
    <property type="entry name" value="AXIAL BUDDING PATTERN PROTEIN 2-RELATED"/>
    <property type="match status" value="1"/>
</dbReference>
<name>A0ABR4GN75_9EURO</name>